<evidence type="ECO:0000313" key="2">
    <source>
        <dbReference type="EMBL" id="KAK7041801.1"/>
    </source>
</evidence>
<evidence type="ECO:0000256" key="1">
    <source>
        <dbReference type="SAM" id="Phobius"/>
    </source>
</evidence>
<dbReference type="Proteomes" id="UP001383192">
    <property type="component" value="Unassembled WGS sequence"/>
</dbReference>
<protein>
    <submittedName>
        <fullName evidence="2">Uncharacterized protein</fullName>
    </submittedName>
</protein>
<reference evidence="2 3" key="1">
    <citation type="submission" date="2024-01" db="EMBL/GenBank/DDBJ databases">
        <title>A draft genome for a cacao thread blight-causing isolate of Paramarasmius palmivorus.</title>
        <authorList>
            <person name="Baruah I.K."/>
            <person name="Bukari Y."/>
            <person name="Amoako-Attah I."/>
            <person name="Meinhardt L.W."/>
            <person name="Bailey B.A."/>
            <person name="Cohen S.P."/>
        </authorList>
    </citation>
    <scope>NUCLEOTIDE SEQUENCE [LARGE SCALE GENOMIC DNA]</scope>
    <source>
        <strain evidence="2 3">GH-12</strain>
    </source>
</reference>
<dbReference type="EMBL" id="JAYKXP010000032">
    <property type="protein sequence ID" value="KAK7041801.1"/>
    <property type="molecule type" value="Genomic_DNA"/>
</dbReference>
<accession>A0AAW0CTT6</accession>
<proteinExistence type="predicted"/>
<comment type="caution">
    <text evidence="2">The sequence shown here is derived from an EMBL/GenBank/DDBJ whole genome shotgun (WGS) entry which is preliminary data.</text>
</comment>
<evidence type="ECO:0000313" key="3">
    <source>
        <dbReference type="Proteomes" id="UP001383192"/>
    </source>
</evidence>
<keyword evidence="3" id="KW-1185">Reference proteome</keyword>
<sequence>MTKIEVRDCNKSMDAGAIAGLSVAIVIVFGSAAAVVSNMVRGKNRQPPNSGSNAGIVDERTVTQNPRNSLSSVANMNSIETSPTLPLYIARPENGLLPLPPPTLLPTRPPPSYHTYHSEWRSLTSVLIPGLDHCTLTISALPSPNYTPTFIAC</sequence>
<gene>
    <name evidence="2" type="ORF">VNI00_009090</name>
</gene>
<name>A0AAW0CTT6_9AGAR</name>
<organism evidence="2 3">
    <name type="scientific">Paramarasmius palmivorus</name>
    <dbReference type="NCBI Taxonomy" id="297713"/>
    <lineage>
        <taxon>Eukaryota</taxon>
        <taxon>Fungi</taxon>
        <taxon>Dikarya</taxon>
        <taxon>Basidiomycota</taxon>
        <taxon>Agaricomycotina</taxon>
        <taxon>Agaricomycetes</taxon>
        <taxon>Agaricomycetidae</taxon>
        <taxon>Agaricales</taxon>
        <taxon>Marasmiineae</taxon>
        <taxon>Marasmiaceae</taxon>
        <taxon>Paramarasmius</taxon>
    </lineage>
</organism>
<keyword evidence="1" id="KW-0472">Membrane</keyword>
<feature type="transmembrane region" description="Helical" evidence="1">
    <location>
        <begin position="15"/>
        <end position="36"/>
    </location>
</feature>
<keyword evidence="1" id="KW-1133">Transmembrane helix</keyword>
<dbReference type="AlphaFoldDB" id="A0AAW0CTT6"/>
<keyword evidence="1" id="KW-0812">Transmembrane</keyword>